<evidence type="ECO:0000256" key="1">
    <source>
        <dbReference type="SAM" id="Phobius"/>
    </source>
</evidence>
<gene>
    <name evidence="3" type="ORF">BFP76_01925</name>
</gene>
<comment type="caution">
    <text evidence="3">The sequence shown here is derived from an EMBL/GenBank/DDBJ whole genome shotgun (WGS) entry which is preliminary data.</text>
</comment>
<evidence type="ECO:0000313" key="3">
    <source>
        <dbReference type="EMBL" id="PIB24032.1"/>
    </source>
</evidence>
<proteinExistence type="predicted"/>
<protein>
    <recommendedName>
        <fullName evidence="2">Prepilin type IV endopeptidase peptidase domain-containing protein</fullName>
    </recommendedName>
</protein>
<dbReference type="EMBL" id="MDGM01000012">
    <property type="protein sequence ID" value="PIB24032.1"/>
    <property type="molecule type" value="Genomic_DNA"/>
</dbReference>
<keyword evidence="1" id="KW-1133">Transmembrane helix</keyword>
<sequence length="161" mass="17978">MSEFGLWFFLCVTFPIVIWCAWSDLKNMTIPNKANIALFAVFVIFGAFFMPLPEFGIRILQAVGVLILFFILNSMGLIGGGDAKLFAAIAPFVAYRDVTIYLFLLSFLSIAAVVLHRVVDRTALKTTLFANWKSWSEKIKFPFGLPLAGSLSAYLLYSAMQ</sequence>
<feature type="transmembrane region" description="Helical" evidence="1">
    <location>
        <begin position="6"/>
        <end position="22"/>
    </location>
</feature>
<keyword evidence="1" id="KW-0472">Membrane</keyword>
<accession>A0A2G5K4S9</accession>
<dbReference type="Proteomes" id="UP000231516">
    <property type="component" value="Unassembled WGS sequence"/>
</dbReference>
<dbReference type="GO" id="GO:0016020">
    <property type="term" value="C:membrane"/>
    <property type="evidence" value="ECO:0007669"/>
    <property type="project" value="InterPro"/>
</dbReference>
<organism evidence="3 4">
    <name type="scientific">Paramylibacter kogurei</name>
    <dbReference type="NCBI Taxonomy" id="1889778"/>
    <lineage>
        <taxon>Bacteria</taxon>
        <taxon>Pseudomonadati</taxon>
        <taxon>Pseudomonadota</taxon>
        <taxon>Alphaproteobacteria</taxon>
        <taxon>Rhodobacterales</taxon>
        <taxon>Paracoccaceae</taxon>
        <taxon>Paramylibacter</taxon>
    </lineage>
</organism>
<dbReference type="RefSeq" id="WP_099592311.1">
    <property type="nucleotide sequence ID" value="NZ_MDGM01000012.1"/>
</dbReference>
<feature type="transmembrane region" description="Helical" evidence="1">
    <location>
        <begin position="139"/>
        <end position="157"/>
    </location>
</feature>
<keyword evidence="1" id="KW-0812">Transmembrane</keyword>
<dbReference type="Gene3D" id="1.20.120.1220">
    <property type="match status" value="1"/>
</dbReference>
<feature type="transmembrane region" description="Helical" evidence="1">
    <location>
        <begin position="98"/>
        <end position="119"/>
    </location>
</feature>
<feature type="transmembrane region" description="Helical" evidence="1">
    <location>
        <begin position="34"/>
        <end position="53"/>
    </location>
</feature>
<evidence type="ECO:0000259" key="2">
    <source>
        <dbReference type="Pfam" id="PF01478"/>
    </source>
</evidence>
<feature type="domain" description="Prepilin type IV endopeptidase peptidase" evidence="2">
    <location>
        <begin position="11"/>
        <end position="112"/>
    </location>
</feature>
<keyword evidence="4" id="KW-1185">Reference proteome</keyword>
<feature type="transmembrane region" description="Helical" evidence="1">
    <location>
        <begin position="59"/>
        <end position="78"/>
    </location>
</feature>
<evidence type="ECO:0000313" key="4">
    <source>
        <dbReference type="Proteomes" id="UP000231516"/>
    </source>
</evidence>
<dbReference type="OrthoDB" id="7709484at2"/>
<dbReference type="InterPro" id="IPR000045">
    <property type="entry name" value="Prepilin_IV_endopep_pep"/>
</dbReference>
<dbReference type="Pfam" id="PF01478">
    <property type="entry name" value="Peptidase_A24"/>
    <property type="match status" value="1"/>
</dbReference>
<dbReference type="AlphaFoldDB" id="A0A2G5K4S9"/>
<dbReference type="GO" id="GO:0004190">
    <property type="term" value="F:aspartic-type endopeptidase activity"/>
    <property type="evidence" value="ECO:0007669"/>
    <property type="project" value="InterPro"/>
</dbReference>
<name>A0A2G5K4S9_9RHOB</name>
<reference evidence="3 4" key="1">
    <citation type="submission" date="2016-08" db="EMBL/GenBank/DDBJ databases">
        <title>Draft genome of Amylibacter sp. strain 4G11.</title>
        <authorList>
            <person name="Wong S.-K."/>
            <person name="Hamasaki K."/>
            <person name="Yoshizawa S."/>
        </authorList>
    </citation>
    <scope>NUCLEOTIDE SEQUENCE [LARGE SCALE GENOMIC DNA]</scope>
    <source>
        <strain evidence="3 4">4G11</strain>
    </source>
</reference>